<reference evidence="2 3" key="1">
    <citation type="submission" date="2013-09" db="EMBL/GenBank/DDBJ databases">
        <title>Genome sequencing of Arenimonas oryziterrae.</title>
        <authorList>
            <person name="Chen F."/>
            <person name="Wang G."/>
        </authorList>
    </citation>
    <scope>NUCLEOTIDE SEQUENCE [LARGE SCALE GENOMIC DNA]</scope>
    <source>
        <strain evidence="2 3">YC6267</strain>
    </source>
</reference>
<dbReference type="RefSeq" id="WP_022969254.1">
    <property type="nucleotide sequence ID" value="NZ_ATVD01000002.1"/>
</dbReference>
<evidence type="ECO:0000256" key="1">
    <source>
        <dbReference type="SAM" id="SignalP"/>
    </source>
</evidence>
<accession>A0A091B2H9</accession>
<dbReference type="STRING" id="1121015.GCA_000420545_01633"/>
<name>A0A091B2H9_9GAMM</name>
<dbReference type="EMBL" id="AVCI01000001">
    <property type="protein sequence ID" value="KFN45089.1"/>
    <property type="molecule type" value="Genomic_DNA"/>
</dbReference>
<dbReference type="eggNOG" id="ENOG5033A2D">
    <property type="taxonomic scope" value="Bacteria"/>
</dbReference>
<dbReference type="Proteomes" id="UP000029385">
    <property type="component" value="Unassembled WGS sequence"/>
</dbReference>
<feature type="signal peptide" evidence="1">
    <location>
        <begin position="1"/>
        <end position="20"/>
    </location>
</feature>
<protein>
    <submittedName>
        <fullName evidence="2">Uncharacterized protein</fullName>
    </submittedName>
</protein>
<feature type="chain" id="PRO_5001870757" evidence="1">
    <location>
        <begin position="21"/>
        <end position="146"/>
    </location>
</feature>
<comment type="caution">
    <text evidence="2">The sequence shown here is derived from an EMBL/GenBank/DDBJ whole genome shotgun (WGS) entry which is preliminary data.</text>
</comment>
<evidence type="ECO:0000313" key="2">
    <source>
        <dbReference type="EMBL" id="KFN45089.1"/>
    </source>
</evidence>
<keyword evidence="1" id="KW-0732">Signal</keyword>
<dbReference type="OrthoDB" id="5741504at2"/>
<evidence type="ECO:0000313" key="3">
    <source>
        <dbReference type="Proteomes" id="UP000029385"/>
    </source>
</evidence>
<gene>
    <name evidence="2" type="ORF">N789_03440</name>
</gene>
<keyword evidence="3" id="KW-1185">Reference proteome</keyword>
<dbReference type="PATRIC" id="fig|1121015.4.peg.677"/>
<proteinExistence type="predicted"/>
<dbReference type="AlphaFoldDB" id="A0A091B2H9"/>
<sequence>MNRRFVALILASLMAGTAAAETVATASSVNGSVMVNQGDKFLPLSAGQPLSPGDRIMVADKSSAIVTYNDGCPLSISAETMVTLPSTSTCAGGIAQTQRIAPTNTGAVGTPYPPETDWTAFWIVVGPVIAIDAWAIHEGDDEFTSP</sequence>
<organism evidence="2 3">
    <name type="scientific">Arenimonas oryziterrae DSM 21050 = YC6267</name>
    <dbReference type="NCBI Taxonomy" id="1121015"/>
    <lineage>
        <taxon>Bacteria</taxon>
        <taxon>Pseudomonadati</taxon>
        <taxon>Pseudomonadota</taxon>
        <taxon>Gammaproteobacteria</taxon>
        <taxon>Lysobacterales</taxon>
        <taxon>Lysobacteraceae</taxon>
        <taxon>Arenimonas</taxon>
    </lineage>
</organism>